<protein>
    <recommendedName>
        <fullName evidence="1">Enoyl reductase (ER) domain-containing protein</fullName>
    </recommendedName>
</protein>
<keyword evidence="3" id="KW-1185">Reference proteome</keyword>
<dbReference type="eggNOG" id="KOG1198">
    <property type="taxonomic scope" value="Eukaryota"/>
</dbReference>
<dbReference type="PANTHER" id="PTHR11695:SF294">
    <property type="entry name" value="RETICULON-4-INTERACTING PROTEIN 1, MITOCHONDRIAL"/>
    <property type="match status" value="1"/>
</dbReference>
<dbReference type="SUPFAM" id="SSF51735">
    <property type="entry name" value="NAD(P)-binding Rossmann-fold domains"/>
    <property type="match status" value="1"/>
</dbReference>
<dbReference type="Gene3D" id="3.90.180.10">
    <property type="entry name" value="Medium-chain alcohol dehydrogenases, catalytic domain"/>
    <property type="match status" value="1"/>
</dbReference>
<organism evidence="2 3">
    <name type="scientific">Hypocrea virens (strain Gv29-8 / FGSC 10586)</name>
    <name type="common">Gliocladium virens</name>
    <name type="synonym">Trichoderma virens</name>
    <dbReference type="NCBI Taxonomy" id="413071"/>
    <lineage>
        <taxon>Eukaryota</taxon>
        <taxon>Fungi</taxon>
        <taxon>Dikarya</taxon>
        <taxon>Ascomycota</taxon>
        <taxon>Pezizomycotina</taxon>
        <taxon>Sordariomycetes</taxon>
        <taxon>Hypocreomycetidae</taxon>
        <taxon>Hypocreales</taxon>
        <taxon>Hypocreaceae</taxon>
        <taxon>Trichoderma</taxon>
    </lineage>
</organism>
<dbReference type="AlphaFoldDB" id="G9N0L4"/>
<dbReference type="InterPro" id="IPR050700">
    <property type="entry name" value="YIM1/Zinc_Alcohol_DH_Fams"/>
</dbReference>
<proteinExistence type="predicted"/>
<dbReference type="Proteomes" id="UP000007115">
    <property type="component" value="Unassembled WGS sequence"/>
</dbReference>
<dbReference type="HOGENOM" id="CLU_026673_3_3_1"/>
<feature type="domain" description="Enoyl reductase (ER)" evidence="1">
    <location>
        <begin position="20"/>
        <end position="345"/>
    </location>
</feature>
<dbReference type="InterPro" id="IPR020843">
    <property type="entry name" value="ER"/>
</dbReference>
<dbReference type="Gene3D" id="3.40.50.720">
    <property type="entry name" value="NAD(P)-binding Rossmann-like Domain"/>
    <property type="match status" value="1"/>
</dbReference>
<dbReference type="RefSeq" id="XP_013954091.1">
    <property type="nucleotide sequence ID" value="XM_014098616.1"/>
</dbReference>
<dbReference type="VEuPathDB" id="FungiDB:TRIVIDRAFT_193286"/>
<evidence type="ECO:0000259" key="1">
    <source>
        <dbReference type="SMART" id="SM00829"/>
    </source>
</evidence>
<dbReference type="OMA" id="DSVFEMK"/>
<dbReference type="GeneID" id="25789739"/>
<dbReference type="GO" id="GO:0005739">
    <property type="term" value="C:mitochondrion"/>
    <property type="evidence" value="ECO:0007669"/>
    <property type="project" value="TreeGrafter"/>
</dbReference>
<evidence type="ECO:0000313" key="3">
    <source>
        <dbReference type="Proteomes" id="UP000007115"/>
    </source>
</evidence>
<dbReference type="FunCoup" id="G9N0L4">
    <property type="interactions" value="143"/>
</dbReference>
<dbReference type="OrthoDB" id="3509362at2759"/>
<dbReference type="GO" id="GO:0016491">
    <property type="term" value="F:oxidoreductase activity"/>
    <property type="evidence" value="ECO:0007669"/>
    <property type="project" value="InterPro"/>
</dbReference>
<evidence type="ECO:0000313" key="2">
    <source>
        <dbReference type="EMBL" id="EHK19896.1"/>
    </source>
</evidence>
<sequence length="355" mass="37690">MVANTYLPSTMRAWTFSSGGTPEKVLSFKPSFPAPATPNGSDVLVKISHASLSSPGSNLMRDIPSLLRKNAIPELDFSGRVVSAGPDVPAEFASGAAVFGTVSKLGSIIHNQGTLAEYIVLNVNCIAVKPTSITFAEAACLSCLGQVAMEMVRQAKIKKGDRVLVNGGSGAVGAAAVQLCKDLGAFVVTTCSTKHAYRMKQSLGVDEIIDYTQVNSIPAALENSYSASQFDAILDAVGSRELFLRCPKYLKPEGLFINVGDSNGSRLGLILHTLQNVLQPSILGGVPRRYITFGAPLNGQNAAHLGRLASKGKMMVFIDSTFSLEDVISGYKRYKSGQAQGRVVIDIANMDTRDQ</sequence>
<dbReference type="SUPFAM" id="SSF50129">
    <property type="entry name" value="GroES-like"/>
    <property type="match status" value="1"/>
</dbReference>
<reference evidence="2 3" key="1">
    <citation type="journal article" date="2011" name="Genome Biol.">
        <title>Comparative genome sequence analysis underscores mycoparasitism as the ancestral life style of Trichoderma.</title>
        <authorList>
            <person name="Kubicek C.P."/>
            <person name="Herrera-Estrella A."/>
            <person name="Seidl-Seiboth V."/>
            <person name="Martinez D.A."/>
            <person name="Druzhinina I.S."/>
            <person name="Thon M."/>
            <person name="Zeilinger S."/>
            <person name="Casas-Flores S."/>
            <person name="Horwitz B.A."/>
            <person name="Mukherjee P.K."/>
            <person name="Mukherjee M."/>
            <person name="Kredics L."/>
            <person name="Alcaraz L.D."/>
            <person name="Aerts A."/>
            <person name="Antal Z."/>
            <person name="Atanasova L."/>
            <person name="Cervantes-Badillo M.G."/>
            <person name="Challacombe J."/>
            <person name="Chertkov O."/>
            <person name="McCluskey K."/>
            <person name="Coulpier F."/>
            <person name="Deshpande N."/>
            <person name="von Doehren H."/>
            <person name="Ebbole D.J."/>
            <person name="Esquivel-Naranjo E.U."/>
            <person name="Fekete E."/>
            <person name="Flipphi M."/>
            <person name="Glaser F."/>
            <person name="Gomez-Rodriguez E.Y."/>
            <person name="Gruber S."/>
            <person name="Han C."/>
            <person name="Henrissat B."/>
            <person name="Hermosa R."/>
            <person name="Hernandez-Onate M."/>
            <person name="Karaffa L."/>
            <person name="Kosti I."/>
            <person name="Le Crom S."/>
            <person name="Lindquist E."/>
            <person name="Lucas S."/>
            <person name="Luebeck M."/>
            <person name="Luebeck P.S."/>
            <person name="Margeot A."/>
            <person name="Metz B."/>
            <person name="Misra M."/>
            <person name="Nevalainen H."/>
            <person name="Omann M."/>
            <person name="Packer N."/>
            <person name="Perrone G."/>
            <person name="Uresti-Rivera E.E."/>
            <person name="Salamov A."/>
            <person name="Schmoll M."/>
            <person name="Seiboth B."/>
            <person name="Shapiro H."/>
            <person name="Sukno S."/>
            <person name="Tamayo-Ramos J.A."/>
            <person name="Tisch D."/>
            <person name="Wiest A."/>
            <person name="Wilkinson H.H."/>
            <person name="Zhang M."/>
            <person name="Coutinho P.M."/>
            <person name="Kenerley C.M."/>
            <person name="Monte E."/>
            <person name="Baker S.E."/>
            <person name="Grigoriev I.V."/>
        </authorList>
    </citation>
    <scope>NUCLEOTIDE SEQUENCE [LARGE SCALE GENOMIC DNA]</scope>
    <source>
        <strain evidence="3">Gv29-8 / FGSC 10586</strain>
    </source>
</reference>
<dbReference type="EMBL" id="ABDF02000082">
    <property type="protein sequence ID" value="EHK19896.1"/>
    <property type="molecule type" value="Genomic_DNA"/>
</dbReference>
<dbReference type="PANTHER" id="PTHR11695">
    <property type="entry name" value="ALCOHOL DEHYDROGENASE RELATED"/>
    <property type="match status" value="1"/>
</dbReference>
<dbReference type="SMART" id="SM00829">
    <property type="entry name" value="PKS_ER"/>
    <property type="match status" value="1"/>
</dbReference>
<dbReference type="Pfam" id="PF13602">
    <property type="entry name" value="ADH_zinc_N_2"/>
    <property type="match status" value="1"/>
</dbReference>
<dbReference type="CDD" id="cd08267">
    <property type="entry name" value="MDR1"/>
    <property type="match status" value="1"/>
</dbReference>
<dbReference type="InterPro" id="IPR011032">
    <property type="entry name" value="GroES-like_sf"/>
</dbReference>
<accession>G9N0L4</accession>
<dbReference type="InterPro" id="IPR036291">
    <property type="entry name" value="NAD(P)-bd_dom_sf"/>
</dbReference>
<dbReference type="InParanoid" id="G9N0L4"/>
<gene>
    <name evidence="2" type="ORF">TRIVIDRAFT_193286</name>
</gene>
<dbReference type="STRING" id="413071.G9N0L4"/>
<comment type="caution">
    <text evidence="2">The sequence shown here is derived from an EMBL/GenBank/DDBJ whole genome shotgun (WGS) entry which is preliminary data.</text>
</comment>
<name>G9N0L4_HYPVG</name>